<keyword evidence="9" id="KW-1185">Reference proteome</keyword>
<dbReference type="SUPFAM" id="SSF55785">
    <property type="entry name" value="PYP-like sensor domain (PAS domain)"/>
    <property type="match status" value="1"/>
</dbReference>
<evidence type="ECO:0000313" key="8">
    <source>
        <dbReference type="EMBL" id="KAL1138937.1"/>
    </source>
</evidence>
<feature type="region of interest" description="Disordered" evidence="6">
    <location>
        <begin position="394"/>
        <end position="418"/>
    </location>
</feature>
<dbReference type="SMART" id="SM00086">
    <property type="entry name" value="PAC"/>
    <property type="match status" value="1"/>
</dbReference>
<sequence>MVSLAIALPPPSVHEIRLESDMFVTRLTLDFRIAHCEPRVADLLDYTADELTGMNMYTLCHGEDANMLRKSHVDLINKGQVLTHYYRLMNKNGGYTWVQTCGTVVCSSKNADEQNIICVNYVVSGREYGNLIMDCCQLEDHVASRSVKREETGGNDPENGSPDSEGPEGRSGGSGLQQSQQQQVHQDQQQQQQQQRGGGTAGGATNHQPPDMEDRSPAEPQDHRTLMNNVLGRSMKKDRKGHKRKIGEEESSCCSSEDEERSVSVRKRYPVLSPASSSCHSSALASSPKQPHQEDSDGGGGGGGTSVKDLEQAMTKHLPSADKGTPPGAPVLHRPTDFSADTLLKAQQQRSTIQWIGAHHAHHAVGAAGAPLPATTLLRQLYANRESVIRANVRPTGAGGPGMSHTGPLPTPPGSEASYGDQFALQSQKANDFGSLVSAYSGGGYTVDYHSAMTPPSSVSPRDKHQQQAAAGPGGGFDSPPVYTADVLRHQYLGGGGGAESPAQPLPLKPQPYPVHAGALDAYATAGTLDQSQFYHHHHHGAAPTPGFHLYHPAPGKAAATSAPPPVYPDPLKTATPNWYSTPS</sequence>
<dbReference type="InterPro" id="IPR013655">
    <property type="entry name" value="PAS_fold_3"/>
</dbReference>
<feature type="compositionally biased region" description="Basic and acidic residues" evidence="6">
    <location>
        <begin position="210"/>
        <end position="225"/>
    </location>
</feature>
<dbReference type="EMBL" id="JBFDAA010000003">
    <property type="protein sequence ID" value="KAL1138937.1"/>
    <property type="molecule type" value="Genomic_DNA"/>
</dbReference>
<feature type="compositionally biased region" description="Low complexity" evidence="6">
    <location>
        <begin position="176"/>
        <end position="195"/>
    </location>
</feature>
<dbReference type="InterPro" id="IPR000014">
    <property type="entry name" value="PAS"/>
</dbReference>
<dbReference type="AlphaFoldDB" id="A0ABD0Z5D2"/>
<keyword evidence="5" id="KW-0539">Nucleus</keyword>
<dbReference type="FunFam" id="3.30.450.20:FF:000054">
    <property type="entry name" value="Trachealess, isoform D"/>
    <property type="match status" value="1"/>
</dbReference>
<dbReference type="PROSITE" id="PS50112">
    <property type="entry name" value="PAS"/>
    <property type="match status" value="1"/>
</dbReference>
<proteinExistence type="predicted"/>
<comment type="subcellular location">
    <subcellularLocation>
        <location evidence="1">Nucleus</location>
    </subcellularLocation>
</comment>
<evidence type="ECO:0000256" key="6">
    <source>
        <dbReference type="SAM" id="MobiDB-lite"/>
    </source>
</evidence>
<dbReference type="Pfam" id="PF08447">
    <property type="entry name" value="PAS_3"/>
    <property type="match status" value="1"/>
</dbReference>
<dbReference type="PANTHER" id="PTHR23043:SF26">
    <property type="entry name" value="PROTEIN TRACHEALESS"/>
    <property type="match status" value="1"/>
</dbReference>
<feature type="domain" description="PAS" evidence="7">
    <location>
        <begin position="32"/>
        <end position="79"/>
    </location>
</feature>
<dbReference type="GO" id="GO:0010557">
    <property type="term" value="P:positive regulation of macromolecule biosynthetic process"/>
    <property type="evidence" value="ECO:0007669"/>
    <property type="project" value="UniProtKB-ARBA"/>
</dbReference>
<accession>A0ABD0Z5D2</accession>
<dbReference type="Gene3D" id="3.30.450.20">
    <property type="entry name" value="PAS domain"/>
    <property type="match status" value="1"/>
</dbReference>
<gene>
    <name evidence="8" type="ORF">AAG570_008999</name>
</gene>
<protein>
    <recommendedName>
        <fullName evidence="7">PAS domain-containing protein</fullName>
    </recommendedName>
</protein>
<organism evidence="8 9">
    <name type="scientific">Ranatra chinensis</name>
    <dbReference type="NCBI Taxonomy" id="642074"/>
    <lineage>
        <taxon>Eukaryota</taxon>
        <taxon>Metazoa</taxon>
        <taxon>Ecdysozoa</taxon>
        <taxon>Arthropoda</taxon>
        <taxon>Hexapoda</taxon>
        <taxon>Insecta</taxon>
        <taxon>Pterygota</taxon>
        <taxon>Neoptera</taxon>
        <taxon>Paraneoptera</taxon>
        <taxon>Hemiptera</taxon>
        <taxon>Heteroptera</taxon>
        <taxon>Panheteroptera</taxon>
        <taxon>Nepomorpha</taxon>
        <taxon>Nepidae</taxon>
        <taxon>Ranatrinae</taxon>
        <taxon>Ranatra</taxon>
    </lineage>
</organism>
<dbReference type="InterPro" id="IPR001610">
    <property type="entry name" value="PAC"/>
</dbReference>
<comment type="caution">
    <text evidence="8">The sequence shown here is derived from an EMBL/GenBank/DDBJ whole genome shotgun (WGS) entry which is preliminary data.</text>
</comment>
<dbReference type="Proteomes" id="UP001558652">
    <property type="component" value="Unassembled WGS sequence"/>
</dbReference>
<evidence type="ECO:0000256" key="5">
    <source>
        <dbReference type="ARBA" id="ARBA00023242"/>
    </source>
</evidence>
<name>A0ABD0Z5D2_9HEMI</name>
<feature type="compositionally biased region" description="Basic residues" evidence="6">
    <location>
        <begin position="234"/>
        <end position="245"/>
    </location>
</feature>
<feature type="compositionally biased region" description="Low complexity" evidence="6">
    <location>
        <begin position="273"/>
        <end position="287"/>
    </location>
</feature>
<keyword evidence="3" id="KW-0238">DNA-binding</keyword>
<dbReference type="SMART" id="SM00091">
    <property type="entry name" value="PAS"/>
    <property type="match status" value="1"/>
</dbReference>
<evidence type="ECO:0000256" key="3">
    <source>
        <dbReference type="ARBA" id="ARBA00023125"/>
    </source>
</evidence>
<keyword evidence="4" id="KW-0804">Transcription</keyword>
<feature type="compositionally biased region" description="Polar residues" evidence="6">
    <location>
        <begin position="575"/>
        <end position="584"/>
    </location>
</feature>
<feature type="region of interest" description="Disordered" evidence="6">
    <location>
        <begin position="554"/>
        <end position="584"/>
    </location>
</feature>
<dbReference type="InterPro" id="IPR035965">
    <property type="entry name" value="PAS-like_dom_sf"/>
</dbReference>
<evidence type="ECO:0000256" key="1">
    <source>
        <dbReference type="ARBA" id="ARBA00004123"/>
    </source>
</evidence>
<dbReference type="GO" id="GO:0003677">
    <property type="term" value="F:DNA binding"/>
    <property type="evidence" value="ECO:0007669"/>
    <property type="project" value="UniProtKB-KW"/>
</dbReference>
<keyword evidence="2" id="KW-0805">Transcription regulation</keyword>
<evidence type="ECO:0000313" key="9">
    <source>
        <dbReference type="Proteomes" id="UP001558652"/>
    </source>
</evidence>
<dbReference type="GO" id="GO:0005634">
    <property type="term" value="C:nucleus"/>
    <property type="evidence" value="ECO:0007669"/>
    <property type="project" value="UniProtKB-SubCell"/>
</dbReference>
<evidence type="ECO:0000256" key="2">
    <source>
        <dbReference type="ARBA" id="ARBA00023015"/>
    </source>
</evidence>
<evidence type="ECO:0000256" key="4">
    <source>
        <dbReference type="ARBA" id="ARBA00023163"/>
    </source>
</evidence>
<dbReference type="PANTHER" id="PTHR23043">
    <property type="entry name" value="HYPOXIA-INDUCIBLE FACTOR 1 ALPHA"/>
    <property type="match status" value="1"/>
</dbReference>
<feature type="region of interest" description="Disordered" evidence="6">
    <location>
        <begin position="452"/>
        <end position="483"/>
    </location>
</feature>
<reference evidence="8 9" key="1">
    <citation type="submission" date="2024-07" db="EMBL/GenBank/DDBJ databases">
        <title>Chromosome-level genome assembly of the water stick insect Ranatra chinensis (Heteroptera: Nepidae).</title>
        <authorList>
            <person name="Liu X."/>
        </authorList>
    </citation>
    <scope>NUCLEOTIDE SEQUENCE [LARGE SCALE GENOMIC DNA]</scope>
    <source>
        <strain evidence="8">Cailab_2021Rc</strain>
        <tissue evidence="8">Muscle</tissue>
    </source>
</reference>
<dbReference type="CDD" id="cd00130">
    <property type="entry name" value="PAS"/>
    <property type="match status" value="1"/>
</dbReference>
<evidence type="ECO:0000259" key="7">
    <source>
        <dbReference type="PROSITE" id="PS50112"/>
    </source>
</evidence>
<feature type="region of interest" description="Disordered" evidence="6">
    <location>
        <begin position="146"/>
        <end position="308"/>
    </location>
</feature>